<name>A0A1L3GJW9_SYNAC</name>
<protein>
    <submittedName>
        <fullName evidence="1">Uncharacterized protein</fullName>
    </submittedName>
</protein>
<dbReference type="AlphaFoldDB" id="A0A1L3GJW9"/>
<accession>A0A1L3GJW9</accession>
<organism evidence="1 2">
    <name type="scientific">Syntrophotalea acetylenica</name>
    <name type="common">Pelobacter acetylenicus</name>
    <dbReference type="NCBI Taxonomy" id="29542"/>
    <lineage>
        <taxon>Bacteria</taxon>
        <taxon>Pseudomonadati</taxon>
        <taxon>Thermodesulfobacteriota</taxon>
        <taxon>Desulfuromonadia</taxon>
        <taxon>Desulfuromonadales</taxon>
        <taxon>Syntrophotaleaceae</taxon>
        <taxon>Syntrophotalea</taxon>
    </lineage>
</organism>
<dbReference type="KEGG" id="pace:A6070_07815"/>
<dbReference type="RefSeq" id="WP_072287799.1">
    <property type="nucleotide sequence ID" value="NZ_CP015455.1"/>
</dbReference>
<dbReference type="STRING" id="29542.A6070_07815"/>
<reference evidence="1 2" key="1">
    <citation type="journal article" date="2017" name="Genome Announc.">
        <title>Complete Genome Sequences of Two Acetylene-Fermenting Pelobacter acetylenicus Strains.</title>
        <authorList>
            <person name="Sutton J.M."/>
            <person name="Baesman S.M."/>
            <person name="Fierst J.L."/>
            <person name="Poret-Peterson A.T."/>
            <person name="Oremland R.S."/>
            <person name="Dunlap D.S."/>
            <person name="Akob D.M."/>
        </authorList>
    </citation>
    <scope>NUCLEOTIDE SEQUENCE [LARGE SCALE GENOMIC DNA]</scope>
    <source>
        <strain evidence="1 2">DSM 3247</strain>
    </source>
</reference>
<evidence type="ECO:0000313" key="1">
    <source>
        <dbReference type="EMBL" id="APG25958.1"/>
    </source>
</evidence>
<dbReference type="Proteomes" id="UP000182264">
    <property type="component" value="Chromosome"/>
</dbReference>
<sequence length="75" mass="8608">MLKSIKNLTKAVVDITVIAAKETCHQITSANDCCTDKTRLVAWKAGLIRKSYEERLGLRKRKTLMIEYIPQEQDK</sequence>
<keyword evidence="2" id="KW-1185">Reference proteome</keyword>
<gene>
    <name evidence="1" type="ORF">A7E75_13790</name>
</gene>
<proteinExistence type="predicted"/>
<dbReference type="EMBL" id="CP015518">
    <property type="protein sequence ID" value="APG25958.1"/>
    <property type="molecule type" value="Genomic_DNA"/>
</dbReference>
<evidence type="ECO:0000313" key="2">
    <source>
        <dbReference type="Proteomes" id="UP000182264"/>
    </source>
</evidence>